<dbReference type="OrthoDB" id="3215237at2"/>
<evidence type="ECO:0000256" key="1">
    <source>
        <dbReference type="SAM" id="MobiDB-lite"/>
    </source>
</evidence>
<evidence type="ECO:0000313" key="3">
    <source>
        <dbReference type="Proteomes" id="UP000316252"/>
    </source>
</evidence>
<feature type="compositionally biased region" description="Acidic residues" evidence="1">
    <location>
        <begin position="203"/>
        <end position="215"/>
    </location>
</feature>
<sequence>MAGRLIDDDAELAHKHALSAGRRAGRIAVVRESVAITAYAIGDFALALRELRTYRRLSGSNDQIALMVDSERGVGRPERALELGRSVERSELSVPVQVSLAIAMSGARLDLGQAEQALEELEIPQLDPRRAFSWSPDLFDAYAIVLEELGRSQEAEEWYQRSAYASEALEEAADDGTVEIVEEEIEWPSDDDESDAVEAAGPADDDVANQTDSDDVVPTTGADVVDGEPVSGEAVAEIDSRSAVQGIDADTATPVEEEVESTPTAKRSRGKAAVATEEETSADAEAKPAAAARTRKTKAADAADAETVTPKPRTRAKAAAVSDEAADPAAEPKPAAKTRARATATADEATEAEPVAAKPRARAKKASSVEGTVEAKPASKPRSRAKKASAVEETAESAPASKPARAKAAPKATAAEADEPTTPAAKPRTRATTTTRAKAAAKAGATAEATPVKKSTRKRASARADDATGETA</sequence>
<dbReference type="AlphaFoldDB" id="A0A506XYU4"/>
<dbReference type="Proteomes" id="UP000316252">
    <property type="component" value="Unassembled WGS sequence"/>
</dbReference>
<feature type="compositionally biased region" description="Low complexity" evidence="1">
    <location>
        <begin position="396"/>
        <end position="450"/>
    </location>
</feature>
<accession>A0A506XYU4</accession>
<evidence type="ECO:0000313" key="2">
    <source>
        <dbReference type="EMBL" id="TPW74892.1"/>
    </source>
</evidence>
<feature type="compositionally biased region" description="Acidic residues" evidence="1">
    <location>
        <begin position="186"/>
        <end position="196"/>
    </location>
</feature>
<dbReference type="InterPro" id="IPR011990">
    <property type="entry name" value="TPR-like_helical_dom_sf"/>
</dbReference>
<evidence type="ECO:0008006" key="4">
    <source>
        <dbReference type="Google" id="ProtNLM"/>
    </source>
</evidence>
<comment type="caution">
    <text evidence="2">The sequence shown here is derived from an EMBL/GenBank/DDBJ whole genome shotgun (WGS) entry which is preliminary data.</text>
</comment>
<organism evidence="2 3">
    <name type="scientific">Schumannella soli</name>
    <dbReference type="NCBI Taxonomy" id="2590779"/>
    <lineage>
        <taxon>Bacteria</taxon>
        <taxon>Bacillati</taxon>
        <taxon>Actinomycetota</taxon>
        <taxon>Actinomycetes</taxon>
        <taxon>Micrococcales</taxon>
        <taxon>Microbacteriaceae</taxon>
        <taxon>Schumannella</taxon>
    </lineage>
</organism>
<protein>
    <recommendedName>
        <fullName evidence="4">Tetratricopeptide repeat protein</fullName>
    </recommendedName>
</protein>
<reference evidence="2 3" key="1">
    <citation type="submission" date="2019-06" db="EMBL/GenBank/DDBJ databases">
        <authorList>
            <person name="Li F."/>
        </authorList>
    </citation>
    <scope>NUCLEOTIDE SEQUENCE [LARGE SCALE GENOMIC DNA]</scope>
    <source>
        <strain evidence="2 3">10F1D-1</strain>
    </source>
</reference>
<name>A0A506XYU4_9MICO</name>
<gene>
    <name evidence="2" type="ORF">FJ657_15100</name>
</gene>
<dbReference type="RefSeq" id="WP_141164522.1">
    <property type="nucleotide sequence ID" value="NZ_VHQG01000004.1"/>
</dbReference>
<feature type="region of interest" description="Disordered" evidence="1">
    <location>
        <begin position="186"/>
        <end position="472"/>
    </location>
</feature>
<feature type="compositionally biased region" description="Low complexity" evidence="1">
    <location>
        <begin position="317"/>
        <end position="358"/>
    </location>
</feature>
<dbReference type="Gene3D" id="1.25.40.10">
    <property type="entry name" value="Tetratricopeptide repeat domain"/>
    <property type="match status" value="1"/>
</dbReference>
<keyword evidence="3" id="KW-1185">Reference proteome</keyword>
<proteinExistence type="predicted"/>
<dbReference type="EMBL" id="VHQG01000004">
    <property type="protein sequence ID" value="TPW74892.1"/>
    <property type="molecule type" value="Genomic_DNA"/>
</dbReference>